<dbReference type="AlphaFoldDB" id="A0AAV7XB02"/>
<reference evidence="4" key="1">
    <citation type="submission" date="2022-12" db="EMBL/GenBank/DDBJ databases">
        <title>Chromosome-level genome assembly of the bean flower thrips Megalurothrips usitatus.</title>
        <authorList>
            <person name="Ma L."/>
            <person name="Liu Q."/>
            <person name="Li H."/>
            <person name="Cai W."/>
        </authorList>
    </citation>
    <scope>NUCLEOTIDE SEQUENCE</scope>
    <source>
        <strain evidence="4">Cailab_2022a</strain>
    </source>
</reference>
<sequence>MTARLQEVLSSPGAVLYDVPLPESLPMQDEPQTPPRQSAAGHTNRTFADDVGFDDDQLSETRSVGVGVSSGASLTDYGAVSRAPLPVPTISQGLPAVPFSGLHLLAGLEAVEIQQTVELQDLLAAVESENRYVVRSARGETLLVASECSSEWQRRCVGSSRSLRMRLYDPSRQESLHLGRRLACGAGPCGLLGCCCYLQRLDVLLPPGRPLGSVTQAWTLLVPVLEVRDLAGSVIYRIEGPGPSPWSCSLKEAVFKITSRDGLVELGAIAHMWKPSQSSYITRVIFPSSELHIQYKALLLSAAFLLVNLP</sequence>
<protein>
    <recommendedName>
        <fullName evidence="2">Phospholipid scramblase</fullName>
    </recommendedName>
</protein>
<proteinExistence type="inferred from homology"/>
<organism evidence="4 5">
    <name type="scientific">Megalurothrips usitatus</name>
    <name type="common">bean blossom thrips</name>
    <dbReference type="NCBI Taxonomy" id="439358"/>
    <lineage>
        <taxon>Eukaryota</taxon>
        <taxon>Metazoa</taxon>
        <taxon>Ecdysozoa</taxon>
        <taxon>Arthropoda</taxon>
        <taxon>Hexapoda</taxon>
        <taxon>Insecta</taxon>
        <taxon>Pterygota</taxon>
        <taxon>Neoptera</taxon>
        <taxon>Paraneoptera</taxon>
        <taxon>Thysanoptera</taxon>
        <taxon>Terebrantia</taxon>
        <taxon>Thripoidea</taxon>
        <taxon>Thripidae</taxon>
        <taxon>Megalurothrips</taxon>
    </lineage>
</organism>
<comment type="similarity">
    <text evidence="1 2">Belongs to the phospholipid scramblase family.</text>
</comment>
<name>A0AAV7XB02_9NEOP</name>
<feature type="region of interest" description="Disordered" evidence="3">
    <location>
        <begin position="17"/>
        <end position="53"/>
    </location>
</feature>
<keyword evidence="2" id="KW-0106">Calcium</keyword>
<dbReference type="PANTHER" id="PTHR23248">
    <property type="entry name" value="PHOSPHOLIPID SCRAMBLASE-RELATED"/>
    <property type="match status" value="1"/>
</dbReference>
<evidence type="ECO:0000256" key="3">
    <source>
        <dbReference type="SAM" id="MobiDB-lite"/>
    </source>
</evidence>
<keyword evidence="2" id="KW-0564">Palmitate</keyword>
<evidence type="ECO:0000313" key="5">
    <source>
        <dbReference type="Proteomes" id="UP001075354"/>
    </source>
</evidence>
<evidence type="ECO:0000256" key="1">
    <source>
        <dbReference type="ARBA" id="ARBA00005350"/>
    </source>
</evidence>
<dbReference type="Proteomes" id="UP001075354">
    <property type="component" value="Chromosome 11"/>
</dbReference>
<keyword evidence="2" id="KW-0449">Lipoprotein</keyword>
<dbReference type="PANTHER" id="PTHR23248:SF4">
    <property type="entry name" value="PHOSPHOLIPID SCRAMBLASE"/>
    <property type="match status" value="1"/>
</dbReference>
<comment type="function">
    <text evidence="2">May mediate accelerated ATP-independent bidirectional transbilayer migration of phospholipids upon binding calcium ions that results in a loss of phospholipid asymmetry in the plasma membrane.</text>
</comment>
<accession>A0AAV7XB02</accession>
<dbReference type="EMBL" id="JAPTSV010000011">
    <property type="protein sequence ID" value="KAJ1522799.1"/>
    <property type="molecule type" value="Genomic_DNA"/>
</dbReference>
<dbReference type="Pfam" id="PF03803">
    <property type="entry name" value="Scramblase"/>
    <property type="match status" value="1"/>
</dbReference>
<comment type="cofactor">
    <cofactor evidence="2">
        <name>Ca(2+)</name>
        <dbReference type="ChEBI" id="CHEBI:29108"/>
    </cofactor>
</comment>
<dbReference type="GO" id="GO:0005886">
    <property type="term" value="C:plasma membrane"/>
    <property type="evidence" value="ECO:0007669"/>
    <property type="project" value="TreeGrafter"/>
</dbReference>
<evidence type="ECO:0000313" key="4">
    <source>
        <dbReference type="EMBL" id="KAJ1522799.1"/>
    </source>
</evidence>
<dbReference type="InterPro" id="IPR005552">
    <property type="entry name" value="Scramblase"/>
</dbReference>
<evidence type="ECO:0000256" key="2">
    <source>
        <dbReference type="RuleBase" id="RU363116"/>
    </source>
</evidence>
<keyword evidence="5" id="KW-1185">Reference proteome</keyword>
<gene>
    <name evidence="4" type="ORF">ONE63_001955</name>
</gene>
<comment type="caution">
    <text evidence="4">The sequence shown here is derived from an EMBL/GenBank/DDBJ whole genome shotgun (WGS) entry which is preliminary data.</text>
</comment>
<dbReference type="GO" id="GO:0017128">
    <property type="term" value="F:phospholipid scramblase activity"/>
    <property type="evidence" value="ECO:0007669"/>
    <property type="project" value="InterPro"/>
</dbReference>